<keyword evidence="5 9" id="KW-0812">Transmembrane</keyword>
<feature type="transmembrane region" description="Helical" evidence="9">
    <location>
        <begin position="240"/>
        <end position="259"/>
    </location>
</feature>
<keyword evidence="3" id="KW-0813">Transport</keyword>
<evidence type="ECO:0000256" key="1">
    <source>
        <dbReference type="ARBA" id="ARBA00004651"/>
    </source>
</evidence>
<evidence type="ECO:0000256" key="4">
    <source>
        <dbReference type="ARBA" id="ARBA00022475"/>
    </source>
</evidence>
<dbReference type="InterPro" id="IPR005829">
    <property type="entry name" value="Sugar_transporter_CS"/>
</dbReference>
<accession>A0ABY4VZW2</accession>
<evidence type="ECO:0000256" key="6">
    <source>
        <dbReference type="ARBA" id="ARBA00022847"/>
    </source>
</evidence>
<dbReference type="Proteomes" id="UP001056291">
    <property type="component" value="Chromosome"/>
</dbReference>
<feature type="transmembrane region" description="Helical" evidence="9">
    <location>
        <begin position="186"/>
        <end position="205"/>
    </location>
</feature>
<dbReference type="InterPro" id="IPR036259">
    <property type="entry name" value="MFS_trans_sf"/>
</dbReference>
<feature type="transmembrane region" description="Helical" evidence="9">
    <location>
        <begin position="327"/>
        <end position="351"/>
    </location>
</feature>
<dbReference type="RefSeq" id="WP_251933352.1">
    <property type="nucleotide sequence ID" value="NZ_CP098747.1"/>
</dbReference>
<evidence type="ECO:0000256" key="7">
    <source>
        <dbReference type="ARBA" id="ARBA00022989"/>
    </source>
</evidence>
<feature type="transmembrane region" description="Helical" evidence="9">
    <location>
        <begin position="398"/>
        <end position="416"/>
    </location>
</feature>
<dbReference type="SUPFAM" id="SSF103473">
    <property type="entry name" value="MFS general substrate transporter"/>
    <property type="match status" value="1"/>
</dbReference>
<feature type="transmembrane region" description="Helical" evidence="9">
    <location>
        <begin position="110"/>
        <end position="130"/>
    </location>
</feature>
<keyword evidence="7 9" id="KW-1133">Transmembrane helix</keyword>
<evidence type="ECO:0000259" key="10">
    <source>
        <dbReference type="PROSITE" id="PS50850"/>
    </source>
</evidence>
<evidence type="ECO:0000313" key="12">
    <source>
        <dbReference type="Proteomes" id="UP001056291"/>
    </source>
</evidence>
<feature type="transmembrane region" description="Helical" evidence="9">
    <location>
        <begin position="151"/>
        <end position="174"/>
    </location>
</feature>
<dbReference type="EMBL" id="CP098747">
    <property type="protein sequence ID" value="USG60471.1"/>
    <property type="molecule type" value="Genomic_DNA"/>
</dbReference>
<dbReference type="Gene3D" id="1.20.1250.20">
    <property type="entry name" value="MFS general substrate transporter like domains"/>
    <property type="match status" value="1"/>
</dbReference>
<name>A0ABY4VZW2_9PROT</name>
<dbReference type="Pfam" id="PF07690">
    <property type="entry name" value="MFS_1"/>
    <property type="match status" value="1"/>
</dbReference>
<keyword evidence="8 9" id="KW-0472">Membrane</keyword>
<feature type="domain" description="Major facilitator superfamily (MFS) profile" evidence="10">
    <location>
        <begin position="14"/>
        <end position="420"/>
    </location>
</feature>
<comment type="similarity">
    <text evidence="2">Belongs to the major facilitator superfamily. Metabolite:H+ Symporter (MHS) family (TC 2.A.1.6) family.</text>
</comment>
<comment type="subcellular location">
    <subcellularLocation>
        <location evidence="1">Cell membrane</location>
        <topology evidence="1">Multi-pass membrane protein</topology>
    </subcellularLocation>
</comment>
<feature type="transmembrane region" description="Helical" evidence="9">
    <location>
        <begin position="50"/>
        <end position="74"/>
    </location>
</feature>
<dbReference type="PROSITE" id="PS50850">
    <property type="entry name" value="MFS"/>
    <property type="match status" value="1"/>
</dbReference>
<evidence type="ECO:0000256" key="8">
    <source>
        <dbReference type="ARBA" id="ARBA00023136"/>
    </source>
</evidence>
<evidence type="ECO:0000256" key="3">
    <source>
        <dbReference type="ARBA" id="ARBA00022448"/>
    </source>
</evidence>
<dbReference type="InterPro" id="IPR051084">
    <property type="entry name" value="H+-coupled_symporters"/>
</dbReference>
<evidence type="ECO:0000256" key="9">
    <source>
        <dbReference type="SAM" id="Phobius"/>
    </source>
</evidence>
<dbReference type="PANTHER" id="PTHR43528">
    <property type="entry name" value="ALPHA-KETOGLUTARATE PERMEASE"/>
    <property type="match status" value="1"/>
</dbReference>
<dbReference type="PANTHER" id="PTHR43528:SF1">
    <property type="entry name" value="ALPHA-KETOGLUTARATE PERMEASE"/>
    <property type="match status" value="1"/>
</dbReference>
<gene>
    <name evidence="11" type="ORF">NBZ79_14995</name>
</gene>
<evidence type="ECO:0000313" key="11">
    <source>
        <dbReference type="EMBL" id="USG60471.1"/>
    </source>
</evidence>
<organism evidence="11 12">
    <name type="scientific">Sneathiella marina</name>
    <dbReference type="NCBI Taxonomy" id="2950108"/>
    <lineage>
        <taxon>Bacteria</taxon>
        <taxon>Pseudomonadati</taxon>
        <taxon>Pseudomonadota</taxon>
        <taxon>Alphaproteobacteria</taxon>
        <taxon>Sneathiellales</taxon>
        <taxon>Sneathiellaceae</taxon>
        <taxon>Sneathiella</taxon>
    </lineage>
</organism>
<reference evidence="11" key="1">
    <citation type="submission" date="2022-06" db="EMBL/GenBank/DDBJ databases">
        <title>Sneathiella actinostolidae sp. nov., isolated from a sea anemonein the Western Pacific Ocean.</title>
        <authorList>
            <person name="Wei M.J."/>
        </authorList>
    </citation>
    <scope>NUCLEOTIDE SEQUENCE</scope>
    <source>
        <strain evidence="11">PHK-P5</strain>
    </source>
</reference>
<feature type="transmembrane region" description="Helical" evidence="9">
    <location>
        <begin position="86"/>
        <end position="104"/>
    </location>
</feature>
<feature type="transmembrane region" description="Helical" evidence="9">
    <location>
        <begin position="363"/>
        <end position="386"/>
    </location>
</feature>
<protein>
    <submittedName>
        <fullName evidence="11">MFS transporter</fullName>
    </submittedName>
</protein>
<sequence>MTVASHNIEYVRRTAFSGSIGNVMEWYDFAVYAYLAPVLSNLFFPSDDAFISLMATFGTFAAGYISRPLGAIVFGHIGDKIGRKPVLILSVIVMGGATAGVGLLPTTEQIGASAAVMLVCLRIFQGLSVGGEYTGASAFIVEHSPPERRGFYASWIFSGSFFGFLLGSAVATLFTSFIDQATLTEGAWRLPFIGGGFIGIVAFYFRSRIDEPESVKDKTVVDGIPLVVALRDHWRDMLRIAGLTVTVNVGFYLMFVYAITFLTNKVHLSNVAAMTINTVCLIFVAVFLLGFAILSDKVGRKPVLYVGTFGILLFSWPLFWLMDHHNIVYVFFGQFGFAVLFAMVFSVNAAVMPEILPHKVRISALSVSYNLTLSIFGGTAPIVALYLVNRTDDDFSPVYYLMGLAILSLVAIFSISETAGKTLRD</sequence>
<feature type="transmembrane region" description="Helical" evidence="9">
    <location>
        <begin position="303"/>
        <end position="321"/>
    </location>
</feature>
<proteinExistence type="inferred from homology"/>
<feature type="transmembrane region" description="Helical" evidence="9">
    <location>
        <begin position="271"/>
        <end position="294"/>
    </location>
</feature>
<dbReference type="InterPro" id="IPR020846">
    <property type="entry name" value="MFS_dom"/>
</dbReference>
<evidence type="ECO:0000256" key="2">
    <source>
        <dbReference type="ARBA" id="ARBA00008240"/>
    </source>
</evidence>
<keyword evidence="4" id="KW-1003">Cell membrane</keyword>
<keyword evidence="6" id="KW-0769">Symport</keyword>
<evidence type="ECO:0000256" key="5">
    <source>
        <dbReference type="ARBA" id="ARBA00022692"/>
    </source>
</evidence>
<dbReference type="PROSITE" id="PS00217">
    <property type="entry name" value="SUGAR_TRANSPORT_2"/>
    <property type="match status" value="1"/>
</dbReference>
<keyword evidence="12" id="KW-1185">Reference proteome</keyword>
<dbReference type="InterPro" id="IPR011701">
    <property type="entry name" value="MFS"/>
</dbReference>